<dbReference type="AlphaFoldDB" id="A0A4R2L3I0"/>
<keyword evidence="3" id="KW-1185">Reference proteome</keyword>
<dbReference type="PANTHER" id="PTHR30094">
    <property type="entry name" value="BIFUNCTIONAL GLUTATHIONYLSPERMIDINE SYNTHETASE/AMIDASE-RELATED"/>
    <property type="match status" value="1"/>
</dbReference>
<dbReference type="Proteomes" id="UP000295765">
    <property type="component" value="Unassembled WGS sequence"/>
</dbReference>
<dbReference type="OrthoDB" id="9765517at2"/>
<name>A0A4R2L3I0_9GAMM</name>
<dbReference type="InterPro" id="IPR051705">
    <property type="entry name" value="Gsp_Synthetase/Amidase"/>
</dbReference>
<dbReference type="Pfam" id="PF05257">
    <property type="entry name" value="CHAP"/>
    <property type="match status" value="1"/>
</dbReference>
<dbReference type="SUPFAM" id="SSF54001">
    <property type="entry name" value="Cysteine proteinases"/>
    <property type="match status" value="1"/>
</dbReference>
<protein>
    <submittedName>
        <fullName evidence="2">Glutathionylspermidine amidase/synthetase</fullName>
    </submittedName>
</protein>
<dbReference type="InterPro" id="IPR007921">
    <property type="entry name" value="CHAP_dom"/>
</dbReference>
<evidence type="ECO:0000313" key="2">
    <source>
        <dbReference type="EMBL" id="TCO80262.1"/>
    </source>
</evidence>
<evidence type="ECO:0000313" key="3">
    <source>
        <dbReference type="Proteomes" id="UP000295765"/>
    </source>
</evidence>
<proteinExistence type="predicted"/>
<dbReference type="PROSITE" id="PS50911">
    <property type="entry name" value="CHAP"/>
    <property type="match status" value="1"/>
</dbReference>
<dbReference type="PANTHER" id="PTHR30094:SF0">
    <property type="entry name" value="BIFUNCTIONAL GLUTATHIONYLSPERMIDINE SYNTHETASE_AMIDASE-RELATED"/>
    <property type="match status" value="1"/>
</dbReference>
<organism evidence="2 3">
    <name type="scientific">Plasticicumulans lactativorans</name>
    <dbReference type="NCBI Taxonomy" id="1133106"/>
    <lineage>
        <taxon>Bacteria</taxon>
        <taxon>Pseudomonadati</taxon>
        <taxon>Pseudomonadota</taxon>
        <taxon>Gammaproteobacteria</taxon>
        <taxon>Candidatus Competibacteraceae</taxon>
        <taxon>Plasticicumulans</taxon>
    </lineage>
</organism>
<dbReference type="GO" id="GO:0016874">
    <property type="term" value="F:ligase activity"/>
    <property type="evidence" value="ECO:0007669"/>
    <property type="project" value="TreeGrafter"/>
</dbReference>
<dbReference type="RefSeq" id="WP_132543800.1">
    <property type="nucleotide sequence ID" value="NZ_SLWY01000015.1"/>
</dbReference>
<evidence type="ECO:0000259" key="1">
    <source>
        <dbReference type="PROSITE" id="PS50911"/>
    </source>
</evidence>
<dbReference type="EMBL" id="SLWY01000015">
    <property type="protein sequence ID" value="TCO80262.1"/>
    <property type="molecule type" value="Genomic_DNA"/>
</dbReference>
<comment type="caution">
    <text evidence="2">The sequence shown here is derived from an EMBL/GenBank/DDBJ whole genome shotgun (WGS) entry which is preliminary data.</text>
</comment>
<dbReference type="InterPro" id="IPR038765">
    <property type="entry name" value="Papain-like_cys_pep_sf"/>
</dbReference>
<gene>
    <name evidence="2" type="ORF">EV699_11538</name>
</gene>
<sequence>MLLHQKGAGNGGAIAWLALWLVLLAAAGLARAEGPATAVLPERCTAACVEPFGVPLGTASGGVAAYSNCSARCFVPVPNRVDGTYTGIRWQCVEYARRWLLERRGVVFGDVDVAADLWLKVDSVTRVGDGRVLPLAAQLNGAPEPPRVGDLLIYGREYLNTGHVAVVVAVDAAAGTVAVAEQNYRNARWADGYARQIAWVRHGAEYWLLDPHLIGWKRVVDD</sequence>
<reference evidence="2 3" key="1">
    <citation type="submission" date="2019-03" db="EMBL/GenBank/DDBJ databases">
        <title>Genomic Encyclopedia of Type Strains, Phase IV (KMG-IV): sequencing the most valuable type-strain genomes for metagenomic binning, comparative biology and taxonomic classification.</title>
        <authorList>
            <person name="Goeker M."/>
        </authorList>
    </citation>
    <scope>NUCLEOTIDE SEQUENCE [LARGE SCALE GENOMIC DNA]</scope>
    <source>
        <strain evidence="2 3">DSM 25287</strain>
    </source>
</reference>
<dbReference type="Gene3D" id="3.90.1720.10">
    <property type="entry name" value="endopeptidase domain like (from Nostoc punctiforme)"/>
    <property type="match status" value="1"/>
</dbReference>
<feature type="domain" description="Peptidase C51" evidence="1">
    <location>
        <begin position="67"/>
        <end position="209"/>
    </location>
</feature>
<accession>A0A4R2L3I0</accession>